<evidence type="ECO:0000256" key="2">
    <source>
        <dbReference type="ARBA" id="ARBA00022438"/>
    </source>
</evidence>
<comment type="cofactor">
    <cofactor evidence="6">
        <name>Co(2+)</name>
        <dbReference type="ChEBI" id="CHEBI:48828"/>
    </cofactor>
    <cofactor evidence="6">
        <name>Zn(2+)</name>
        <dbReference type="ChEBI" id="CHEBI:29105"/>
    </cofactor>
    <cofactor evidence="6">
        <name>Mn(2+)</name>
        <dbReference type="ChEBI" id="CHEBI:29035"/>
    </cofactor>
    <cofactor evidence="6">
        <name>Fe(2+)</name>
        <dbReference type="ChEBI" id="CHEBI:29033"/>
    </cofactor>
    <text evidence="6">Binds 2 divalent metal cations per subunit. Has a high-affinity and a low affinity metal-binding site. The true nature of the physiological cofactor is under debate. The enzyme is active with cobalt, zinc, manganese or divalent iron ions. Most likely, methionine aminopeptidases function as mononuclear Fe(2+)-metalloproteases under physiological conditions, and the catalytically relevant metal-binding site has been assigned to the histidine-containing high-affinity site.</text>
</comment>
<dbReference type="InterPro" id="IPR000994">
    <property type="entry name" value="Pept_M24"/>
</dbReference>
<dbReference type="Pfam" id="PF00557">
    <property type="entry name" value="Peptidase_M24"/>
    <property type="match status" value="1"/>
</dbReference>
<evidence type="ECO:0000259" key="8">
    <source>
        <dbReference type="Pfam" id="PF00557"/>
    </source>
</evidence>
<dbReference type="NCBIfam" id="TIGR00500">
    <property type="entry name" value="met_pdase_I"/>
    <property type="match status" value="1"/>
</dbReference>
<feature type="binding site" evidence="6">
    <location>
        <position position="204"/>
    </location>
    <ligand>
        <name>a divalent metal cation</name>
        <dbReference type="ChEBI" id="CHEBI:60240"/>
        <label>2</label>
        <note>catalytic</note>
    </ligand>
</feature>
<keyword evidence="4 6" id="KW-0479">Metal-binding</keyword>
<reference evidence="9 10" key="1">
    <citation type="journal article" date="2016" name="Environ. Microbiol.">
        <title>Genomic resolution of a cold subsurface aquifer community provides metabolic insights for novel microbes adapted to high CO concentrations.</title>
        <authorList>
            <person name="Probst A.J."/>
            <person name="Castelle C.J."/>
            <person name="Singh A."/>
            <person name="Brown C.T."/>
            <person name="Anantharaman K."/>
            <person name="Sharon I."/>
            <person name="Hug L.A."/>
            <person name="Burstein D."/>
            <person name="Emerson J.B."/>
            <person name="Thomas B.C."/>
            <person name="Banfield J.F."/>
        </authorList>
    </citation>
    <scope>NUCLEOTIDE SEQUENCE [LARGE SCALE GENOMIC DNA]</scope>
    <source>
        <strain evidence="9">CG2_30_33_16</strain>
    </source>
</reference>
<evidence type="ECO:0000313" key="10">
    <source>
        <dbReference type="Proteomes" id="UP000183758"/>
    </source>
</evidence>
<comment type="function">
    <text evidence="1 6">Removes the N-terminal methionine from nascent proteins. The N-terminal methionine is often cleaved when the second residue in the primary sequence is small and uncharged (Met-Ala-, Cys, Gly, Pro, Ser, Thr, or Val). Requires deformylation of the N(alpha)-formylated initiator methionine before it can be hydrolyzed.</text>
</comment>
<gene>
    <name evidence="6" type="primary">map</name>
    <name evidence="9" type="ORF">AUK04_04550</name>
</gene>
<dbReference type="SUPFAM" id="SSF55920">
    <property type="entry name" value="Creatinase/aminopeptidase"/>
    <property type="match status" value="1"/>
</dbReference>
<proteinExistence type="inferred from homology"/>
<evidence type="ECO:0000256" key="5">
    <source>
        <dbReference type="ARBA" id="ARBA00022801"/>
    </source>
</evidence>
<feature type="binding site" evidence="6">
    <location>
        <position position="235"/>
    </location>
    <ligand>
        <name>a divalent metal cation</name>
        <dbReference type="ChEBI" id="CHEBI:60240"/>
        <label>2</label>
        <note>catalytic</note>
    </ligand>
</feature>
<feature type="binding site" evidence="6">
    <location>
        <position position="235"/>
    </location>
    <ligand>
        <name>a divalent metal cation</name>
        <dbReference type="ChEBI" id="CHEBI:60240"/>
        <label>1</label>
    </ligand>
</feature>
<evidence type="ECO:0000256" key="6">
    <source>
        <dbReference type="HAMAP-Rule" id="MF_01974"/>
    </source>
</evidence>
<accession>A0A1J5HR79</accession>
<feature type="binding site" evidence="6">
    <location>
        <position position="169"/>
    </location>
    <ligand>
        <name>a divalent metal cation</name>
        <dbReference type="ChEBI" id="CHEBI:60240"/>
        <label>2</label>
        <note>catalytic</note>
    </ligand>
</feature>
<dbReference type="Gene3D" id="3.90.230.10">
    <property type="entry name" value="Creatinase/methionine aminopeptidase superfamily"/>
    <property type="match status" value="1"/>
</dbReference>
<dbReference type="PANTHER" id="PTHR43330">
    <property type="entry name" value="METHIONINE AMINOPEPTIDASE"/>
    <property type="match status" value="1"/>
</dbReference>
<feature type="binding site" evidence="6">
    <location>
        <position position="105"/>
    </location>
    <ligand>
        <name>a divalent metal cation</name>
        <dbReference type="ChEBI" id="CHEBI:60240"/>
        <label>2</label>
        <note>catalytic</note>
    </ligand>
</feature>
<dbReference type="Proteomes" id="UP000183758">
    <property type="component" value="Unassembled WGS sequence"/>
</dbReference>
<dbReference type="HAMAP" id="MF_01974">
    <property type="entry name" value="MetAP_1"/>
    <property type="match status" value="1"/>
</dbReference>
<dbReference type="EMBL" id="MNZM01000111">
    <property type="protein sequence ID" value="OIP82534.1"/>
    <property type="molecule type" value="Genomic_DNA"/>
</dbReference>
<sequence>MINIKTTIEIEKMKEGGLLLQKAMKDLLPFVRVGVTTKEIDQKAEQLIRSLGALPSFNTVKGYKWTTCLPINEQIVHTKPSQRVLNDGDVLTIDIGCLYKGYHTDYATSFIVGQPKSVKDQEFLQQGRETLNLAIKALKNGSRLGEVSKIISDNLNKYKLSVVKELTGHGIGRQLHEDPFIPGWCDKPIEETIIVRPGLVVAIEVIYAHGNGKMKYEEDNWSIATADHSLSACFEHTVAVYENSALILT</sequence>
<comment type="caution">
    <text evidence="9">The sequence shown here is derived from an EMBL/GenBank/DDBJ whole genome shotgun (WGS) entry which is preliminary data.</text>
</comment>
<organism evidence="9 10">
    <name type="scientific">Candidatus Roizmanbacteria bacterium CG2_30_33_16</name>
    <dbReference type="NCBI Taxonomy" id="1805340"/>
    <lineage>
        <taxon>Bacteria</taxon>
        <taxon>Candidatus Roizmaniibacteriota</taxon>
    </lineage>
</organism>
<evidence type="ECO:0000256" key="1">
    <source>
        <dbReference type="ARBA" id="ARBA00002521"/>
    </source>
</evidence>
<dbReference type="GO" id="GO:0004239">
    <property type="term" value="F:initiator methionyl aminopeptidase activity"/>
    <property type="evidence" value="ECO:0007669"/>
    <property type="project" value="UniProtKB-UniRule"/>
</dbReference>
<dbReference type="EC" id="3.4.11.18" evidence="6 7"/>
<comment type="subunit">
    <text evidence="6">Monomer.</text>
</comment>
<feature type="binding site" evidence="6">
    <location>
        <position position="94"/>
    </location>
    <ligand>
        <name>a divalent metal cation</name>
        <dbReference type="ChEBI" id="CHEBI:60240"/>
        <label>1</label>
    </ligand>
</feature>
<feature type="binding site" evidence="6">
    <location>
        <position position="176"/>
    </location>
    <ligand>
        <name>substrate</name>
    </ligand>
</feature>
<protein>
    <recommendedName>
        <fullName evidence="6 7">Methionine aminopeptidase</fullName>
        <shortName evidence="6">MAP</shortName>
        <shortName evidence="6">MetAP</shortName>
        <ecNumber evidence="6 7">3.4.11.18</ecNumber>
    </recommendedName>
    <alternativeName>
        <fullName evidence="6">Peptidase M</fullName>
    </alternativeName>
</protein>
<evidence type="ECO:0000313" key="9">
    <source>
        <dbReference type="EMBL" id="OIP82534.1"/>
    </source>
</evidence>
<feature type="binding site" evidence="6">
    <location>
        <position position="105"/>
    </location>
    <ligand>
        <name>a divalent metal cation</name>
        <dbReference type="ChEBI" id="CHEBI:60240"/>
        <label>1</label>
    </ligand>
</feature>
<dbReference type="GO" id="GO:0046872">
    <property type="term" value="F:metal ion binding"/>
    <property type="evidence" value="ECO:0007669"/>
    <property type="project" value="UniProtKB-UniRule"/>
</dbReference>
<dbReference type="GO" id="GO:0070006">
    <property type="term" value="F:metalloaminopeptidase activity"/>
    <property type="evidence" value="ECO:0007669"/>
    <property type="project" value="UniProtKB-UniRule"/>
</dbReference>
<dbReference type="AlphaFoldDB" id="A0A1J5HR79"/>
<dbReference type="InterPro" id="IPR002467">
    <property type="entry name" value="Pept_M24A_MAP1"/>
</dbReference>
<dbReference type="InterPro" id="IPR036005">
    <property type="entry name" value="Creatinase/aminopeptidase-like"/>
</dbReference>
<comment type="similarity">
    <text evidence="6">Belongs to the peptidase M24A family. Methionine aminopeptidase type 1 subfamily.</text>
</comment>
<name>A0A1J5HR79_9BACT</name>
<dbReference type="InterPro" id="IPR001714">
    <property type="entry name" value="Pept_M24_MAP"/>
</dbReference>
<keyword evidence="3 6" id="KW-0645">Protease</keyword>
<evidence type="ECO:0000256" key="4">
    <source>
        <dbReference type="ARBA" id="ARBA00022723"/>
    </source>
</evidence>
<comment type="catalytic activity">
    <reaction evidence="6 7">
        <text>Release of N-terminal amino acids, preferentially methionine, from peptides and arylamides.</text>
        <dbReference type="EC" id="3.4.11.18"/>
    </reaction>
</comment>
<dbReference type="GO" id="GO:0006508">
    <property type="term" value="P:proteolysis"/>
    <property type="evidence" value="ECO:0007669"/>
    <property type="project" value="UniProtKB-KW"/>
</dbReference>
<keyword evidence="5 6" id="KW-0378">Hydrolase</keyword>
<dbReference type="PANTHER" id="PTHR43330:SF27">
    <property type="entry name" value="METHIONINE AMINOPEPTIDASE"/>
    <property type="match status" value="1"/>
</dbReference>
<evidence type="ECO:0000256" key="3">
    <source>
        <dbReference type="ARBA" id="ARBA00022670"/>
    </source>
</evidence>
<keyword evidence="2 6" id="KW-0031">Aminopeptidase</keyword>
<dbReference type="PRINTS" id="PR00599">
    <property type="entry name" value="MAPEPTIDASE"/>
</dbReference>
<feature type="binding site" evidence="6">
    <location>
        <position position="77"/>
    </location>
    <ligand>
        <name>substrate</name>
    </ligand>
</feature>
<evidence type="ECO:0000256" key="7">
    <source>
        <dbReference type="RuleBase" id="RU003653"/>
    </source>
</evidence>
<dbReference type="GO" id="GO:0005829">
    <property type="term" value="C:cytosol"/>
    <property type="evidence" value="ECO:0007669"/>
    <property type="project" value="TreeGrafter"/>
</dbReference>
<feature type="domain" description="Peptidase M24" evidence="8">
    <location>
        <begin position="11"/>
        <end position="240"/>
    </location>
</feature>